<evidence type="ECO:0008006" key="3">
    <source>
        <dbReference type="Google" id="ProtNLM"/>
    </source>
</evidence>
<dbReference type="InterPro" id="IPR049886">
    <property type="entry name" value="CFI_box_CTERM_dom"/>
</dbReference>
<gene>
    <name evidence="1" type="ORF">F0170_07345</name>
</gene>
<evidence type="ECO:0000313" key="1">
    <source>
        <dbReference type="EMBL" id="MPQ83815.1"/>
    </source>
</evidence>
<evidence type="ECO:0000313" key="2">
    <source>
        <dbReference type="Proteomes" id="UP000325438"/>
    </source>
</evidence>
<dbReference type="AlphaFoldDB" id="A0A5N7JR67"/>
<sequence>MSIDNQELGAEAQQYHMKAMFILHELQANRKVYGSNSVLTGASPANVDLALQYIDRSLETFPDNAAYLNLKALLLWEGKGDKDQARTLLERAAALKPGDIDIQNNLKAISTSQCFIATAAYGHPLANEIHALRRWRDNSLSAGRLGRLFIAAYYKVSPAIAVKVSKSLVARSLVRGIISVILRIIPR</sequence>
<dbReference type="RefSeq" id="WP_152749009.1">
    <property type="nucleotide sequence ID" value="NZ_VUBA01000042.1"/>
</dbReference>
<dbReference type="NCBIfam" id="NF041770">
    <property type="entry name" value="CFI_box_CTERM"/>
    <property type="match status" value="1"/>
</dbReference>
<accession>A0A5N7JR67</accession>
<proteinExistence type="predicted"/>
<protein>
    <recommendedName>
        <fullName evidence="3">Tetratricopeptide repeat protein</fullName>
    </recommendedName>
</protein>
<dbReference type="SUPFAM" id="SSF48452">
    <property type="entry name" value="TPR-like"/>
    <property type="match status" value="1"/>
</dbReference>
<dbReference type="EMBL" id="VUBA01000042">
    <property type="protein sequence ID" value="MPQ83815.1"/>
    <property type="molecule type" value="Genomic_DNA"/>
</dbReference>
<reference evidence="1 2" key="1">
    <citation type="submission" date="2019-09" db="EMBL/GenBank/DDBJ databases">
        <title>The draft genomes of Allium pathogen Pseudomonas sp.</title>
        <authorList>
            <person name="Fujikawa T."/>
            <person name="Sawada H."/>
        </authorList>
    </citation>
    <scope>NUCLEOTIDE SEQUENCE [LARGE SCALE GENOMIC DNA]</scope>
    <source>
        <strain evidence="1 2">MAFF 730085</strain>
    </source>
</reference>
<dbReference type="InterPro" id="IPR011990">
    <property type="entry name" value="TPR-like_helical_dom_sf"/>
</dbReference>
<comment type="caution">
    <text evidence="1">The sequence shown here is derived from an EMBL/GenBank/DDBJ whole genome shotgun (WGS) entry which is preliminary data.</text>
</comment>
<dbReference type="Proteomes" id="UP000325438">
    <property type="component" value="Unassembled WGS sequence"/>
</dbReference>
<organism evidence="1 2">
    <name type="scientific">Pseudomonas kitaguniensis</name>
    <dbReference type="NCBI Taxonomy" id="2607908"/>
    <lineage>
        <taxon>Bacteria</taxon>
        <taxon>Pseudomonadati</taxon>
        <taxon>Pseudomonadota</taxon>
        <taxon>Gammaproteobacteria</taxon>
        <taxon>Pseudomonadales</taxon>
        <taxon>Pseudomonadaceae</taxon>
        <taxon>Pseudomonas</taxon>
    </lineage>
</organism>
<dbReference type="Gene3D" id="1.25.40.10">
    <property type="entry name" value="Tetratricopeptide repeat domain"/>
    <property type="match status" value="1"/>
</dbReference>
<name>A0A5N7JR67_9PSED</name>